<dbReference type="STRING" id="1429043.X474_19430"/>
<dbReference type="InterPro" id="IPR028082">
    <property type="entry name" value="Peripla_BP_I"/>
</dbReference>
<keyword evidence="2" id="KW-0813">Transport</keyword>
<dbReference type="Gene3D" id="3.40.50.2300">
    <property type="match status" value="2"/>
</dbReference>
<dbReference type="SUPFAM" id="SSF53822">
    <property type="entry name" value="Periplasmic binding protein-like I"/>
    <property type="match status" value="1"/>
</dbReference>
<feature type="chain" id="PRO_5002244620" evidence="5">
    <location>
        <begin position="28"/>
        <end position="396"/>
    </location>
</feature>
<evidence type="ECO:0000259" key="6">
    <source>
        <dbReference type="Pfam" id="PF13458"/>
    </source>
</evidence>
<evidence type="ECO:0000256" key="3">
    <source>
        <dbReference type="ARBA" id="ARBA00022729"/>
    </source>
</evidence>
<dbReference type="RefSeq" id="WP_052515356.1">
    <property type="nucleotide sequence ID" value="NZ_AZAC01000033.1"/>
</dbReference>
<dbReference type="InterPro" id="IPR051010">
    <property type="entry name" value="BCAA_transport"/>
</dbReference>
<sequence>MRTGRKLAAVLTIALFLGGIGAQGVQAEEPIKIGAFFALSGPAAFIGAPTQMVAEMVTQKINKEGGVKGKKIELVTADTEGEPTKAVMAFKKFVSVDKVVAVVGPTRTGTGMAVKKQVDQSKIPTVMTVGGDPVIMEGKIGKMNFGSAKWVFKAPQRSSVAVAKVLGYLKAKGLTKLGLITASDGFGRDGARWVAKMGPEMGFEIVAKEQFNPRDVDMKSQLTKIAGLKPQAIVCWTIGPAGAIVSKNHHALGLKMPLVQCHGLPGPKYIKLAGAAAEGDLMPSTKLMVWQELKDTDPQKKVIKEFVHLYNDVYHYNKKYPINTHSGYAWDAIMILALAMEKAGTDKAALRDAIESTKNYVGISGIYNITPKDHNGLGVDSMVMVQVKDGKFVMAK</sequence>
<keyword evidence="4" id="KW-0029">Amino-acid transport</keyword>
<reference evidence="7 8" key="1">
    <citation type="submission" date="2013-11" db="EMBL/GenBank/DDBJ databases">
        <title>Metagenomic analysis of a methanogenic consortium involved in long chain n-alkane degradation.</title>
        <authorList>
            <person name="Davidova I.A."/>
            <person name="Callaghan A.V."/>
            <person name="Wawrik B."/>
            <person name="Pruitt S."/>
            <person name="Marks C."/>
            <person name="Duncan K.E."/>
            <person name="Suflita J.M."/>
        </authorList>
    </citation>
    <scope>NUCLEOTIDE SEQUENCE [LARGE SCALE GENOMIC DNA]</scope>
    <source>
        <strain evidence="7 8">SPR</strain>
    </source>
</reference>
<dbReference type="InterPro" id="IPR028081">
    <property type="entry name" value="Leu-bd"/>
</dbReference>
<feature type="signal peptide" evidence="5">
    <location>
        <begin position="1"/>
        <end position="27"/>
    </location>
</feature>
<evidence type="ECO:0000256" key="2">
    <source>
        <dbReference type="ARBA" id="ARBA00022448"/>
    </source>
</evidence>
<dbReference type="OrthoDB" id="9791590at2"/>
<evidence type="ECO:0000313" key="8">
    <source>
        <dbReference type="Proteomes" id="UP000032233"/>
    </source>
</evidence>
<dbReference type="PANTHER" id="PTHR30483:SF38">
    <property type="entry name" value="BLR7848 PROTEIN"/>
    <property type="match status" value="1"/>
</dbReference>
<gene>
    <name evidence="7" type="ORF">X474_19430</name>
</gene>
<organism evidence="7 8">
    <name type="scientific">Dethiosulfatarculus sandiegensis</name>
    <dbReference type="NCBI Taxonomy" id="1429043"/>
    <lineage>
        <taxon>Bacteria</taxon>
        <taxon>Pseudomonadati</taxon>
        <taxon>Thermodesulfobacteriota</taxon>
        <taxon>Desulfarculia</taxon>
        <taxon>Desulfarculales</taxon>
        <taxon>Desulfarculaceae</taxon>
        <taxon>Dethiosulfatarculus</taxon>
    </lineage>
</organism>
<proteinExistence type="inferred from homology"/>
<evidence type="ECO:0000256" key="1">
    <source>
        <dbReference type="ARBA" id="ARBA00010062"/>
    </source>
</evidence>
<dbReference type="GO" id="GO:0006865">
    <property type="term" value="P:amino acid transport"/>
    <property type="evidence" value="ECO:0007669"/>
    <property type="project" value="UniProtKB-KW"/>
</dbReference>
<feature type="domain" description="Leucine-binding protein" evidence="6">
    <location>
        <begin position="30"/>
        <end position="390"/>
    </location>
</feature>
<accession>A0A0D2J2C9</accession>
<dbReference type="CDD" id="cd06333">
    <property type="entry name" value="PBP1_ABC_RPA1789-like"/>
    <property type="match status" value="1"/>
</dbReference>
<dbReference type="InterPro" id="IPR000709">
    <property type="entry name" value="Leu_Ile_Val-bd"/>
</dbReference>
<comment type="caution">
    <text evidence="7">The sequence shown here is derived from an EMBL/GenBank/DDBJ whole genome shotgun (WGS) entry which is preliminary data.</text>
</comment>
<dbReference type="PRINTS" id="PR00337">
    <property type="entry name" value="LEUILEVALBP"/>
</dbReference>
<keyword evidence="8" id="KW-1185">Reference proteome</keyword>
<dbReference type="PANTHER" id="PTHR30483">
    <property type="entry name" value="LEUCINE-SPECIFIC-BINDING PROTEIN"/>
    <property type="match status" value="1"/>
</dbReference>
<name>A0A0D2J2C9_9BACT</name>
<evidence type="ECO:0000313" key="7">
    <source>
        <dbReference type="EMBL" id="KIX12374.1"/>
    </source>
</evidence>
<keyword evidence="3 5" id="KW-0732">Signal</keyword>
<dbReference type="Pfam" id="PF13458">
    <property type="entry name" value="Peripla_BP_6"/>
    <property type="match status" value="1"/>
</dbReference>
<evidence type="ECO:0000256" key="4">
    <source>
        <dbReference type="ARBA" id="ARBA00022970"/>
    </source>
</evidence>
<dbReference type="Proteomes" id="UP000032233">
    <property type="component" value="Unassembled WGS sequence"/>
</dbReference>
<dbReference type="AlphaFoldDB" id="A0A0D2J2C9"/>
<evidence type="ECO:0000256" key="5">
    <source>
        <dbReference type="SAM" id="SignalP"/>
    </source>
</evidence>
<protein>
    <submittedName>
        <fullName evidence="7">ABC transporter substrate-binding protein</fullName>
    </submittedName>
</protein>
<dbReference type="InParanoid" id="A0A0D2J2C9"/>
<dbReference type="EMBL" id="AZAC01000033">
    <property type="protein sequence ID" value="KIX12374.1"/>
    <property type="molecule type" value="Genomic_DNA"/>
</dbReference>
<comment type="similarity">
    <text evidence="1">Belongs to the leucine-binding protein family.</text>
</comment>